<dbReference type="GO" id="GO:0016887">
    <property type="term" value="F:ATP hydrolysis activity"/>
    <property type="evidence" value="ECO:0007669"/>
    <property type="project" value="InterPro"/>
</dbReference>
<name>C1ML64_MICPC</name>
<dbReference type="InterPro" id="IPR011992">
    <property type="entry name" value="EF-hand-dom_pair"/>
</dbReference>
<keyword evidence="4" id="KW-0067">ATP-binding</keyword>
<dbReference type="GO" id="GO:0009507">
    <property type="term" value="C:chloroplast"/>
    <property type="evidence" value="ECO:0007669"/>
    <property type="project" value="TreeGrafter"/>
</dbReference>
<keyword evidence="3" id="KW-0106">Calcium</keyword>
<dbReference type="GeneID" id="9681562"/>
<sequence length="645" mass="71544">MALAPRLRRILASARWEIKDSLSNRHSRRTHAHGQHALPSNADVVAAMDKPVADFGPVTLDFAKLVKRGNGPFEEYDRLSKNGTLRPDDSQRRAVAVLDVLHRELAARLCALETTPSSSLFPTVGNKKSENSWFSSLLSARTRTSKPNGRSKLEATHGGIYLHGGPGCGKSSGTHKRRVHFHSFMLETHRALHKLGKSSSGVDTVATYAMQIADNCAVLCLDEFHVTDVADAMIIRRLLDSLWANGVTLVITSNRAPGELYKNGLNRVQFMPCIDAIEARCVVHPMESTRDYRLFGVAALDDDEKGTEATDDMVDESKTLYDIQNHSGHGNTKMTSGSKSGTWRVASPRPDSGSQYRAEGEAESWLRLKLRRLAKLAVEENMVRVEVAVDGRRVLINRASGGVAHLHFNEVCDSALGAADYTAIAAVFHTVGLSSVPLMTRDRLDTMRRFITFIDVLYEHKVKLLVVAAALPLELFNTGGKRFLSLTEEEFAWGRAASRLMEMSTSEYLEAPWRPKSGAWLLEQARVTEVIPASVLRALWQRYDADHNGVLDESELEELLADLNETRRGHRNVPEEQLRSAWEMLTNRGKRGLVKCMGMGVVNSTCAEDGKEMEAVLPSRRGDAFIVFDDFIQYGNDAFAACMQV</sequence>
<evidence type="ECO:0000256" key="2">
    <source>
        <dbReference type="ARBA" id="ARBA00022741"/>
    </source>
</evidence>
<feature type="domain" description="EF-hand" evidence="6">
    <location>
        <begin position="531"/>
        <end position="566"/>
    </location>
</feature>
<reference evidence="7 8" key="1">
    <citation type="journal article" date="2009" name="Science">
        <title>Green evolution and dynamic adaptations revealed by genomes of the marine picoeukaryotes Micromonas.</title>
        <authorList>
            <person name="Worden A.Z."/>
            <person name="Lee J.H."/>
            <person name="Mock T."/>
            <person name="Rouze P."/>
            <person name="Simmons M.P."/>
            <person name="Aerts A.L."/>
            <person name="Allen A.E."/>
            <person name="Cuvelier M.L."/>
            <person name="Derelle E."/>
            <person name="Everett M.V."/>
            <person name="Foulon E."/>
            <person name="Grimwood J."/>
            <person name="Gundlach H."/>
            <person name="Henrissat B."/>
            <person name="Napoli C."/>
            <person name="McDonald S.M."/>
            <person name="Parker M.S."/>
            <person name="Rombauts S."/>
            <person name="Salamov A."/>
            <person name="Von Dassow P."/>
            <person name="Badger J.H."/>
            <person name="Coutinho P.M."/>
            <person name="Demir E."/>
            <person name="Dubchak I."/>
            <person name="Gentemann C."/>
            <person name="Eikrem W."/>
            <person name="Gready J.E."/>
            <person name="John U."/>
            <person name="Lanier W."/>
            <person name="Lindquist E.A."/>
            <person name="Lucas S."/>
            <person name="Mayer K.F."/>
            <person name="Moreau H."/>
            <person name="Not F."/>
            <person name="Otillar R."/>
            <person name="Panaud O."/>
            <person name="Pangilinan J."/>
            <person name="Paulsen I."/>
            <person name="Piegu B."/>
            <person name="Poliakov A."/>
            <person name="Robbens S."/>
            <person name="Schmutz J."/>
            <person name="Toulza E."/>
            <person name="Wyss T."/>
            <person name="Zelensky A."/>
            <person name="Zhou K."/>
            <person name="Armbrust E.V."/>
            <person name="Bhattacharya D."/>
            <person name="Goodenough U.W."/>
            <person name="Van de Peer Y."/>
            <person name="Grigoriev I.V."/>
        </authorList>
    </citation>
    <scope>NUCLEOTIDE SEQUENCE [LARGE SCALE GENOMIC DNA]</scope>
    <source>
        <strain evidence="7 8">CCMP1545</strain>
    </source>
</reference>
<protein>
    <submittedName>
        <fullName evidence="7">Predicted protein</fullName>
    </submittedName>
</protein>
<dbReference type="InterPro" id="IPR005654">
    <property type="entry name" value="ATPase_AFG1-like"/>
</dbReference>
<dbReference type="SUPFAM" id="SSF47473">
    <property type="entry name" value="EF-hand"/>
    <property type="match status" value="1"/>
</dbReference>
<evidence type="ECO:0000259" key="6">
    <source>
        <dbReference type="PROSITE" id="PS50222"/>
    </source>
</evidence>
<evidence type="ECO:0000256" key="1">
    <source>
        <dbReference type="ARBA" id="ARBA00010322"/>
    </source>
</evidence>
<dbReference type="Gene3D" id="3.40.50.300">
    <property type="entry name" value="P-loop containing nucleotide triphosphate hydrolases"/>
    <property type="match status" value="1"/>
</dbReference>
<dbReference type="GO" id="GO:0005739">
    <property type="term" value="C:mitochondrion"/>
    <property type="evidence" value="ECO:0007669"/>
    <property type="project" value="TreeGrafter"/>
</dbReference>
<dbReference type="AlphaFoldDB" id="C1ML64"/>
<dbReference type="eggNOG" id="KOG2383">
    <property type="taxonomic scope" value="Eukaryota"/>
</dbReference>
<dbReference type="PROSITE" id="PS00018">
    <property type="entry name" value="EF_HAND_1"/>
    <property type="match status" value="1"/>
</dbReference>
<dbReference type="PANTHER" id="PTHR12169:SF26">
    <property type="entry name" value="EF-HAND DOMAIN-CONTAINING PROTEIN"/>
    <property type="match status" value="1"/>
</dbReference>
<dbReference type="NCBIfam" id="NF040713">
    <property type="entry name" value="ZapE"/>
    <property type="match status" value="1"/>
</dbReference>
<dbReference type="GO" id="GO:0005509">
    <property type="term" value="F:calcium ion binding"/>
    <property type="evidence" value="ECO:0007669"/>
    <property type="project" value="InterPro"/>
</dbReference>
<dbReference type="EMBL" id="GG663736">
    <property type="protein sequence ID" value="EEH59879.1"/>
    <property type="molecule type" value="Genomic_DNA"/>
</dbReference>
<organism evidence="8">
    <name type="scientific">Micromonas pusilla (strain CCMP1545)</name>
    <name type="common">Picoplanktonic green alga</name>
    <dbReference type="NCBI Taxonomy" id="564608"/>
    <lineage>
        <taxon>Eukaryota</taxon>
        <taxon>Viridiplantae</taxon>
        <taxon>Chlorophyta</taxon>
        <taxon>Mamiellophyceae</taxon>
        <taxon>Mamiellales</taxon>
        <taxon>Mamiellaceae</taxon>
        <taxon>Micromonas</taxon>
    </lineage>
</organism>
<dbReference type="Proteomes" id="UP000001876">
    <property type="component" value="Unassembled WGS sequence"/>
</dbReference>
<dbReference type="InterPro" id="IPR018247">
    <property type="entry name" value="EF_Hand_1_Ca_BS"/>
</dbReference>
<evidence type="ECO:0000313" key="7">
    <source>
        <dbReference type="EMBL" id="EEH59879.1"/>
    </source>
</evidence>
<feature type="region of interest" description="Disordered" evidence="5">
    <location>
        <begin position="324"/>
        <end position="357"/>
    </location>
</feature>
<dbReference type="InterPro" id="IPR027417">
    <property type="entry name" value="P-loop_NTPase"/>
</dbReference>
<evidence type="ECO:0000256" key="3">
    <source>
        <dbReference type="ARBA" id="ARBA00022837"/>
    </source>
</evidence>
<dbReference type="OMA" id="YHTIFVE"/>
<evidence type="ECO:0000256" key="5">
    <source>
        <dbReference type="SAM" id="MobiDB-lite"/>
    </source>
</evidence>
<feature type="compositionally biased region" description="Polar residues" evidence="5">
    <location>
        <begin position="324"/>
        <end position="341"/>
    </location>
</feature>
<dbReference type="PROSITE" id="PS50222">
    <property type="entry name" value="EF_HAND_2"/>
    <property type="match status" value="1"/>
</dbReference>
<dbReference type="RefSeq" id="XP_003056503.1">
    <property type="nucleotide sequence ID" value="XM_003056457.1"/>
</dbReference>
<dbReference type="OrthoDB" id="497816at2759"/>
<evidence type="ECO:0000256" key="4">
    <source>
        <dbReference type="ARBA" id="ARBA00022840"/>
    </source>
</evidence>
<dbReference type="Pfam" id="PF03969">
    <property type="entry name" value="AFG1_ATPase"/>
    <property type="match status" value="2"/>
</dbReference>
<dbReference type="Gene3D" id="1.10.238.10">
    <property type="entry name" value="EF-hand"/>
    <property type="match status" value="1"/>
</dbReference>
<proteinExistence type="inferred from homology"/>
<keyword evidence="2" id="KW-0547">Nucleotide-binding</keyword>
<keyword evidence="8" id="KW-1185">Reference proteome</keyword>
<dbReference type="PANTHER" id="PTHR12169">
    <property type="entry name" value="ATPASE N2B"/>
    <property type="match status" value="1"/>
</dbReference>
<dbReference type="SUPFAM" id="SSF52540">
    <property type="entry name" value="P-loop containing nucleoside triphosphate hydrolases"/>
    <property type="match status" value="1"/>
</dbReference>
<evidence type="ECO:0000313" key="8">
    <source>
        <dbReference type="Proteomes" id="UP000001876"/>
    </source>
</evidence>
<dbReference type="GO" id="GO:0005524">
    <property type="term" value="F:ATP binding"/>
    <property type="evidence" value="ECO:0007669"/>
    <property type="project" value="UniProtKB-KW"/>
</dbReference>
<gene>
    <name evidence="7" type="ORF">MICPUCDRAFT_55591</name>
</gene>
<dbReference type="KEGG" id="mpp:MICPUCDRAFT_55591"/>
<comment type="similarity">
    <text evidence="1">Belongs to the AFG1 ATPase family.</text>
</comment>
<accession>C1ML64</accession>
<dbReference type="InterPro" id="IPR002048">
    <property type="entry name" value="EF_hand_dom"/>
</dbReference>